<protein>
    <submittedName>
        <fullName evidence="2">Uncharacterized protein</fullName>
    </submittedName>
</protein>
<feature type="compositionally biased region" description="Polar residues" evidence="1">
    <location>
        <begin position="391"/>
        <end position="408"/>
    </location>
</feature>
<feature type="region of interest" description="Disordered" evidence="1">
    <location>
        <begin position="374"/>
        <end position="412"/>
    </location>
</feature>
<keyword evidence="3" id="KW-1185">Reference proteome</keyword>
<feature type="compositionally biased region" description="Low complexity" evidence="1">
    <location>
        <begin position="374"/>
        <end position="390"/>
    </location>
</feature>
<proteinExistence type="predicted"/>
<sequence length="435" mass="45448">MAQTDLTSFYPANPGTAQVAAVARVPDDDDPFVAVAATEAMDTAPDFPGQNPNTSGVRAHRPAELVCPAHDLHGFFVVTAGAQIGIFDSKQISEINLAESRKFTMRHFANWDQALGFYTAHFDSSAFDIAPTLATQERPGRLFATQQQPTNLGSENHPIFVASTTNSPIFVASTAGSPISVSSTVPTPVAAPRFSPRVPQGIAPVHGQSIGTPTPTPCAVQPFPMPAPSPNFGKATPSPGPPAPPAVSLITSGPIIIPDSDDEDKDEQPGTLPTQPFGKVIVIGDSDDDSALPQRPYPTSPSNPPAPPSPVPATPVKGTRRFKPLFSDGYSPRNFFTPNGNLDNIAASPSAPNISLRARKLEKKILEYMKTPPATSTAAAARAARGTKPSVNANAASSSTLPEGNGQDSDYGIAEFDAAGLQELDAIMDSLANGK</sequence>
<dbReference type="EMBL" id="KN831790">
    <property type="protein sequence ID" value="KIM38533.1"/>
    <property type="molecule type" value="Genomic_DNA"/>
</dbReference>
<dbReference type="HOGENOM" id="CLU_630144_0_0_1"/>
<dbReference type="AlphaFoldDB" id="A0A0C2XLC3"/>
<name>A0A0C2XLC3_HEBCY</name>
<dbReference type="Proteomes" id="UP000053424">
    <property type="component" value="Unassembled WGS sequence"/>
</dbReference>
<evidence type="ECO:0000313" key="2">
    <source>
        <dbReference type="EMBL" id="KIM38533.1"/>
    </source>
</evidence>
<organism evidence="2 3">
    <name type="scientific">Hebeloma cylindrosporum</name>
    <dbReference type="NCBI Taxonomy" id="76867"/>
    <lineage>
        <taxon>Eukaryota</taxon>
        <taxon>Fungi</taxon>
        <taxon>Dikarya</taxon>
        <taxon>Basidiomycota</taxon>
        <taxon>Agaricomycotina</taxon>
        <taxon>Agaricomycetes</taxon>
        <taxon>Agaricomycetidae</taxon>
        <taxon>Agaricales</taxon>
        <taxon>Agaricineae</taxon>
        <taxon>Hymenogastraceae</taxon>
        <taxon>Hebeloma</taxon>
    </lineage>
</organism>
<feature type="compositionally biased region" description="Pro residues" evidence="1">
    <location>
        <begin position="295"/>
        <end position="313"/>
    </location>
</feature>
<feature type="region of interest" description="Disordered" evidence="1">
    <location>
        <begin position="209"/>
        <end position="316"/>
    </location>
</feature>
<dbReference type="OrthoDB" id="10677436at2759"/>
<gene>
    <name evidence="2" type="ORF">M413DRAFT_30078</name>
</gene>
<evidence type="ECO:0000256" key="1">
    <source>
        <dbReference type="SAM" id="MobiDB-lite"/>
    </source>
</evidence>
<evidence type="ECO:0000313" key="3">
    <source>
        <dbReference type="Proteomes" id="UP000053424"/>
    </source>
</evidence>
<reference evidence="2 3" key="1">
    <citation type="submission" date="2014-04" db="EMBL/GenBank/DDBJ databases">
        <authorList>
            <consortium name="DOE Joint Genome Institute"/>
            <person name="Kuo A."/>
            <person name="Gay G."/>
            <person name="Dore J."/>
            <person name="Kohler A."/>
            <person name="Nagy L.G."/>
            <person name="Floudas D."/>
            <person name="Copeland A."/>
            <person name="Barry K.W."/>
            <person name="Cichocki N."/>
            <person name="Veneault-Fourrey C."/>
            <person name="LaButti K."/>
            <person name="Lindquist E.A."/>
            <person name="Lipzen A."/>
            <person name="Lundell T."/>
            <person name="Morin E."/>
            <person name="Murat C."/>
            <person name="Sun H."/>
            <person name="Tunlid A."/>
            <person name="Henrissat B."/>
            <person name="Grigoriev I.V."/>
            <person name="Hibbett D.S."/>
            <person name="Martin F."/>
            <person name="Nordberg H.P."/>
            <person name="Cantor M.N."/>
            <person name="Hua S.X."/>
        </authorList>
    </citation>
    <scope>NUCLEOTIDE SEQUENCE [LARGE SCALE GENOMIC DNA]</scope>
    <source>
        <strain evidence="3">h7</strain>
    </source>
</reference>
<reference evidence="3" key="2">
    <citation type="submission" date="2015-01" db="EMBL/GenBank/DDBJ databases">
        <title>Evolutionary Origins and Diversification of the Mycorrhizal Mutualists.</title>
        <authorList>
            <consortium name="DOE Joint Genome Institute"/>
            <consortium name="Mycorrhizal Genomics Consortium"/>
            <person name="Kohler A."/>
            <person name="Kuo A."/>
            <person name="Nagy L.G."/>
            <person name="Floudas D."/>
            <person name="Copeland A."/>
            <person name="Barry K.W."/>
            <person name="Cichocki N."/>
            <person name="Veneault-Fourrey C."/>
            <person name="LaButti K."/>
            <person name="Lindquist E.A."/>
            <person name="Lipzen A."/>
            <person name="Lundell T."/>
            <person name="Morin E."/>
            <person name="Murat C."/>
            <person name="Riley R."/>
            <person name="Ohm R."/>
            <person name="Sun H."/>
            <person name="Tunlid A."/>
            <person name="Henrissat B."/>
            <person name="Grigoriev I.V."/>
            <person name="Hibbett D.S."/>
            <person name="Martin F."/>
        </authorList>
    </citation>
    <scope>NUCLEOTIDE SEQUENCE [LARGE SCALE GENOMIC DNA]</scope>
    <source>
        <strain evidence="3">h7</strain>
    </source>
</reference>
<accession>A0A0C2XLC3</accession>